<gene>
    <name evidence="2" type="ORF">FA09DRAFT_170940</name>
</gene>
<feature type="compositionally biased region" description="Basic and acidic residues" evidence="1">
    <location>
        <begin position="407"/>
        <end position="417"/>
    </location>
</feature>
<keyword evidence="3" id="KW-1185">Reference proteome</keyword>
<organism evidence="2 3">
    <name type="scientific">Tilletiopsis washingtonensis</name>
    <dbReference type="NCBI Taxonomy" id="58919"/>
    <lineage>
        <taxon>Eukaryota</taxon>
        <taxon>Fungi</taxon>
        <taxon>Dikarya</taxon>
        <taxon>Basidiomycota</taxon>
        <taxon>Ustilaginomycotina</taxon>
        <taxon>Exobasidiomycetes</taxon>
        <taxon>Entylomatales</taxon>
        <taxon>Entylomatales incertae sedis</taxon>
        <taxon>Tilletiopsis</taxon>
    </lineage>
</organism>
<dbReference type="RefSeq" id="XP_025594907.1">
    <property type="nucleotide sequence ID" value="XM_025739290.1"/>
</dbReference>
<evidence type="ECO:0000256" key="1">
    <source>
        <dbReference type="SAM" id="MobiDB-lite"/>
    </source>
</evidence>
<feature type="region of interest" description="Disordered" evidence="1">
    <location>
        <begin position="352"/>
        <end position="428"/>
    </location>
</feature>
<sequence length="428" mass="45977">MCRTPRDLACAAAAGVARPCAYRCRAAAVLDAQCRRRRSRSTAPHGRAAALCRRRSRAPFSFGADDGSAKARLRHAVHVLCCPASRQRHERAARPDLARCCTAHARVTAPLWSPQQLQLEVFDTAKCDLKRGRGNAAFPMESWHMKRDGPRRRACEATIAVGGVERRICAAGAAPALRERMSLRSATSRRGDPHRHPHPAPSLHIVSPTAAALADAASTAAFVGALSLSLSLSLRLFCALAPEAAPHSAKQRLAVRESLRCVHAGIGSGGRCRRCAPASLAAKATCAPVGLPFYRAAWHGCMRCTILDSMADEEEPARPSAAGAEQRKRCMRWRHACTMARRRRRCQACRCGSRRKGRSPSSSEACAASARQAHAAPRMNTSQVSLGRKVRSGAEQGRGPWGAEIGAAKRDGSEGGARHYVSVSEGDQ</sequence>
<proteinExistence type="predicted"/>
<dbReference type="GeneID" id="37266836"/>
<name>A0A316Z118_9BASI</name>
<reference evidence="2 3" key="1">
    <citation type="journal article" date="2018" name="Mol. Biol. Evol.">
        <title>Broad Genomic Sampling Reveals a Smut Pathogenic Ancestry of the Fungal Clade Ustilaginomycotina.</title>
        <authorList>
            <person name="Kijpornyongpan T."/>
            <person name="Mondo S.J."/>
            <person name="Barry K."/>
            <person name="Sandor L."/>
            <person name="Lee J."/>
            <person name="Lipzen A."/>
            <person name="Pangilinan J."/>
            <person name="LaButti K."/>
            <person name="Hainaut M."/>
            <person name="Henrissat B."/>
            <person name="Grigoriev I.V."/>
            <person name="Spatafora J.W."/>
            <person name="Aime M.C."/>
        </authorList>
    </citation>
    <scope>NUCLEOTIDE SEQUENCE [LARGE SCALE GENOMIC DNA]</scope>
    <source>
        <strain evidence="2 3">MCA 4186</strain>
    </source>
</reference>
<feature type="compositionally biased region" description="Low complexity" evidence="1">
    <location>
        <begin position="359"/>
        <end position="376"/>
    </location>
</feature>
<evidence type="ECO:0000313" key="2">
    <source>
        <dbReference type="EMBL" id="PWN94628.1"/>
    </source>
</evidence>
<dbReference type="Proteomes" id="UP000245946">
    <property type="component" value="Unassembled WGS sequence"/>
</dbReference>
<accession>A0A316Z118</accession>
<dbReference type="EMBL" id="KZ819310">
    <property type="protein sequence ID" value="PWN94628.1"/>
    <property type="molecule type" value="Genomic_DNA"/>
</dbReference>
<evidence type="ECO:0000313" key="3">
    <source>
        <dbReference type="Proteomes" id="UP000245946"/>
    </source>
</evidence>
<dbReference type="AlphaFoldDB" id="A0A316Z118"/>
<protein>
    <submittedName>
        <fullName evidence="2">Uncharacterized protein</fullName>
    </submittedName>
</protein>